<dbReference type="RefSeq" id="WP_272180410.1">
    <property type="nucleotide sequence ID" value="NZ_JAQOMS010000002.1"/>
</dbReference>
<name>A0ABT5FE38_9GAMM</name>
<evidence type="ECO:0000313" key="2">
    <source>
        <dbReference type="Proteomes" id="UP001528411"/>
    </source>
</evidence>
<evidence type="ECO:0008006" key="3">
    <source>
        <dbReference type="Google" id="ProtNLM"/>
    </source>
</evidence>
<accession>A0ABT5FE38</accession>
<evidence type="ECO:0000313" key="1">
    <source>
        <dbReference type="EMBL" id="MDC2888846.1"/>
    </source>
</evidence>
<sequence length="311" mass="35674">MILILVSSPILAEQLDFRKTESKSHYNYRYEWLDVNGEKQQLSFSIARTVSNNKFRHFKALSPTRMTKYVKRSLLMAINTLNPRHGKVDLIPQANGVSYSVSGSEQQWVDDTIQMLNERSNESISEFLEKEYYIRFSPFGYTDDKNSISYKPDHKRFISESGDSLKPIIDQLHKKFPKARPKVVATFLLSWVQSIPYDTIESRAINNGAGFLPPLRLIDSNRGDCDSKVTLMASILGQMFSNLRMAIVYVPQHALIGINTPHVQEDYKIDVDGLDYILSEPVGPAIIKWAEISDTSKRYIESDNYKIEILH</sequence>
<reference evidence="1 2" key="1">
    <citation type="submission" date="2023-01" db="EMBL/GenBank/DDBJ databases">
        <title>Psychrosphaera sp. nov., isolated from marine algae.</title>
        <authorList>
            <person name="Bayburt H."/>
            <person name="Choi B.J."/>
            <person name="Kim J.M."/>
            <person name="Choi D.G."/>
            <person name="Jeon C.O."/>
        </authorList>
    </citation>
    <scope>NUCLEOTIDE SEQUENCE [LARGE SCALE GENOMIC DNA]</scope>
    <source>
        <strain evidence="1 2">G1-22</strain>
    </source>
</reference>
<organism evidence="1 2">
    <name type="scientific">Psychrosphaera algicola</name>
    <dbReference type="NCBI Taxonomy" id="3023714"/>
    <lineage>
        <taxon>Bacteria</taxon>
        <taxon>Pseudomonadati</taxon>
        <taxon>Pseudomonadota</taxon>
        <taxon>Gammaproteobacteria</taxon>
        <taxon>Alteromonadales</taxon>
        <taxon>Pseudoalteromonadaceae</taxon>
        <taxon>Psychrosphaera</taxon>
    </lineage>
</organism>
<keyword evidence="2" id="KW-1185">Reference proteome</keyword>
<gene>
    <name evidence="1" type="ORF">PN838_08740</name>
</gene>
<comment type="caution">
    <text evidence="1">The sequence shown here is derived from an EMBL/GenBank/DDBJ whole genome shotgun (WGS) entry which is preliminary data.</text>
</comment>
<proteinExistence type="predicted"/>
<dbReference type="EMBL" id="JAQOMS010000002">
    <property type="protein sequence ID" value="MDC2888846.1"/>
    <property type="molecule type" value="Genomic_DNA"/>
</dbReference>
<dbReference type="Proteomes" id="UP001528411">
    <property type="component" value="Unassembled WGS sequence"/>
</dbReference>
<protein>
    <recommendedName>
        <fullName evidence="3">Transglutaminase-like domain-containing protein</fullName>
    </recommendedName>
</protein>